<feature type="region of interest" description="Disordered" evidence="1">
    <location>
        <begin position="136"/>
        <end position="173"/>
    </location>
</feature>
<sequence length="173" mass="19442">MAKQQTRWEEAGKIVADHSEERKRASELLLMAVSSFSRRRLPEAISRLVFLPRPMIVIVAFFSSLLNASGEATVVCSSRLYWSSQKGKSCQIDFRFARGKKPGVNSHTEILHRFNFSFDLETLSGLPCDKTLMEEREDAERNTIRGPPFLAPPPPPQQLTPSIKESVGGHSDQ</sequence>
<accession>A0A7R8W1Q2</accession>
<protein>
    <submittedName>
        <fullName evidence="2">Uncharacterized protein</fullName>
    </submittedName>
</protein>
<reference evidence="2" key="1">
    <citation type="submission" date="2020-11" db="EMBL/GenBank/DDBJ databases">
        <authorList>
            <person name="Tran Van P."/>
        </authorList>
    </citation>
    <scope>NUCLEOTIDE SEQUENCE</scope>
</reference>
<organism evidence="2">
    <name type="scientific">Cyprideis torosa</name>
    <dbReference type="NCBI Taxonomy" id="163714"/>
    <lineage>
        <taxon>Eukaryota</taxon>
        <taxon>Metazoa</taxon>
        <taxon>Ecdysozoa</taxon>
        <taxon>Arthropoda</taxon>
        <taxon>Crustacea</taxon>
        <taxon>Oligostraca</taxon>
        <taxon>Ostracoda</taxon>
        <taxon>Podocopa</taxon>
        <taxon>Podocopida</taxon>
        <taxon>Cytherocopina</taxon>
        <taxon>Cytheroidea</taxon>
        <taxon>Cytherideidae</taxon>
        <taxon>Cyprideis</taxon>
    </lineage>
</organism>
<evidence type="ECO:0000256" key="1">
    <source>
        <dbReference type="SAM" id="MobiDB-lite"/>
    </source>
</evidence>
<evidence type="ECO:0000313" key="2">
    <source>
        <dbReference type="EMBL" id="CAD7223197.1"/>
    </source>
</evidence>
<gene>
    <name evidence="2" type="ORF">CTOB1V02_LOCUS1187</name>
</gene>
<feature type="compositionally biased region" description="Pro residues" evidence="1">
    <location>
        <begin position="149"/>
        <end position="158"/>
    </location>
</feature>
<name>A0A7R8W1Q2_9CRUS</name>
<dbReference type="EMBL" id="OB660165">
    <property type="protein sequence ID" value="CAD7223197.1"/>
    <property type="molecule type" value="Genomic_DNA"/>
</dbReference>
<dbReference type="AlphaFoldDB" id="A0A7R8W1Q2"/>
<proteinExistence type="predicted"/>